<gene>
    <name evidence="12" type="ORF">SMAX5B_007778</name>
</gene>
<proteinExistence type="inferred from homology"/>
<organism evidence="12 13">
    <name type="scientific">Scophthalmus maximus</name>
    <name type="common">Turbot</name>
    <name type="synonym">Psetta maxima</name>
    <dbReference type="NCBI Taxonomy" id="52904"/>
    <lineage>
        <taxon>Eukaryota</taxon>
        <taxon>Metazoa</taxon>
        <taxon>Chordata</taxon>
        <taxon>Craniata</taxon>
        <taxon>Vertebrata</taxon>
        <taxon>Euteleostomi</taxon>
        <taxon>Actinopterygii</taxon>
        <taxon>Neopterygii</taxon>
        <taxon>Teleostei</taxon>
        <taxon>Neoteleostei</taxon>
        <taxon>Acanthomorphata</taxon>
        <taxon>Carangaria</taxon>
        <taxon>Pleuronectiformes</taxon>
        <taxon>Pleuronectoidei</taxon>
        <taxon>Scophthalmidae</taxon>
        <taxon>Scophthalmus</taxon>
    </lineage>
</organism>
<dbReference type="InterPro" id="IPR050333">
    <property type="entry name" value="SLRP"/>
</dbReference>
<dbReference type="SUPFAM" id="SSF52058">
    <property type="entry name" value="L domain-like"/>
    <property type="match status" value="2"/>
</dbReference>
<evidence type="ECO:0000256" key="10">
    <source>
        <dbReference type="ARBA" id="ARBA00041182"/>
    </source>
</evidence>
<dbReference type="SMART" id="SM00369">
    <property type="entry name" value="LRR_TYP"/>
    <property type="match status" value="13"/>
</dbReference>
<comment type="subcellular location">
    <subcellularLocation>
        <location evidence="1">Secreted</location>
        <location evidence="1">Extracellular space</location>
        <location evidence="1">Extracellular matrix</location>
    </subcellularLocation>
</comment>
<keyword evidence="7" id="KW-0677">Repeat</keyword>
<dbReference type="GO" id="GO:0005615">
    <property type="term" value="C:extracellular space"/>
    <property type="evidence" value="ECO:0007669"/>
    <property type="project" value="TreeGrafter"/>
</dbReference>
<dbReference type="InterPro" id="IPR000372">
    <property type="entry name" value="LRRNT"/>
</dbReference>
<dbReference type="InterPro" id="IPR032675">
    <property type="entry name" value="LRR_dom_sf"/>
</dbReference>
<keyword evidence="13" id="KW-1185">Reference proteome</keyword>
<keyword evidence="8" id="KW-1015">Disulfide bond</keyword>
<evidence type="ECO:0000313" key="12">
    <source>
        <dbReference type="EMBL" id="AWO98124.1"/>
    </source>
</evidence>
<dbReference type="SMART" id="SM00013">
    <property type="entry name" value="LRRNT"/>
    <property type="match status" value="2"/>
</dbReference>
<comment type="similarity">
    <text evidence="2">Belongs to the small leucine-rich proteoglycan (SLRP) family. SLRP class II subfamily.</text>
</comment>
<evidence type="ECO:0000256" key="7">
    <source>
        <dbReference type="ARBA" id="ARBA00022737"/>
    </source>
</evidence>
<dbReference type="STRING" id="52904.ENSSMAP00000003768"/>
<dbReference type="EMBL" id="CP026244">
    <property type="protein sequence ID" value="AWO98124.1"/>
    <property type="molecule type" value="Genomic_DNA"/>
</dbReference>
<keyword evidence="5" id="KW-0433">Leucine-rich repeat</keyword>
<evidence type="ECO:0000313" key="13">
    <source>
        <dbReference type="Proteomes" id="UP000246464"/>
    </source>
</evidence>
<dbReference type="InterPro" id="IPR001611">
    <property type="entry name" value="Leu-rich_rpt"/>
</dbReference>
<evidence type="ECO:0000256" key="5">
    <source>
        <dbReference type="ARBA" id="ARBA00022614"/>
    </source>
</evidence>
<dbReference type="Pfam" id="PF01462">
    <property type="entry name" value="LRRNT"/>
    <property type="match status" value="2"/>
</dbReference>
<dbReference type="Gene3D" id="3.80.10.10">
    <property type="entry name" value="Ribonuclease Inhibitor"/>
    <property type="match status" value="4"/>
</dbReference>
<feature type="domain" description="LRRNT" evidence="11">
    <location>
        <begin position="389"/>
        <end position="423"/>
    </location>
</feature>
<dbReference type="SMART" id="SM00364">
    <property type="entry name" value="LRR_BAC"/>
    <property type="match status" value="8"/>
</dbReference>
<sequence length="699" mass="77086">MRHLPNANEGGPASTLCGLLGGQQIQRSARFVKVRKDGSGGGAMCPLRVPLLAILVSMALCQYYDYEDQPSSSMLGPSGPNCNQECDCPISFPSAMYCDSRKLKSVPVVPTGIKYLYLQNNQIDEIKAGVFDNVTAELRWLVLDNNQITNAKIAKGTIDKLTVLEKLFFSNNGLTEPVIPPSKALDELKIMHNKLSKFPSGLLSDKENLTSVNLQHNHLTSDAISGAFKGPKKLLSLDVSHNKLKKLPAGVPSSLEILYADYNDIDSVGTGYLNKLPSLQYLRISHNKLVDSGLPAGVFNVSSLVELDLSFNKLQSIPEINQQLEQLYLQANEINISSTMKSLRCCLPPASRFHSEMAHLVRLLCILFVVGSVIGQDMPYEEYMAQIQACPQECRCLPNFPRAVYCDNKGLKTIPKIPPNTWYLYLQNNLIEVLSPDALRNATQLRWLNLNRNKITSEGLEEGVLKAMSHLAHLYMDDNLLSSVPSPLPASLEHLRLSRNRISKIPAGVFIGLDKLSLLDLQGNKLMDDAVTEVSLKGLSNLVQINLAKNQLISMPLGLPPTTSQIFLDGNNIEKIPAGYFKGLPKVAFLRLNHNKLGSSGFPNNVFNISSILDLQLSHNQLTEVPVIPPGLEHLHLDHNKIKSVSGSNICPVSIDAVDDSINESVPRLRYLRLDGNEIKPPISRDVILCFRLLTSIVI</sequence>
<evidence type="ECO:0000259" key="11">
    <source>
        <dbReference type="SMART" id="SM00013"/>
    </source>
</evidence>
<feature type="domain" description="LRRNT" evidence="11">
    <location>
        <begin position="81"/>
        <end position="115"/>
    </location>
</feature>
<dbReference type="Proteomes" id="UP000246464">
    <property type="component" value="Chromosome 2"/>
</dbReference>
<dbReference type="Pfam" id="PF13855">
    <property type="entry name" value="LRR_8"/>
    <property type="match status" value="4"/>
</dbReference>
<keyword evidence="9" id="KW-0325">Glycoprotein</keyword>
<dbReference type="InterPro" id="IPR003591">
    <property type="entry name" value="Leu-rich_rpt_typical-subtyp"/>
</dbReference>
<reference evidence="12 13" key="1">
    <citation type="submission" date="2017-12" db="EMBL/GenBank/DDBJ databases">
        <title>Integrating genomic resources of turbot (Scophthalmus maximus) in depth evaluation of genetic and physical mapping variation across individuals.</title>
        <authorList>
            <person name="Martinez P."/>
        </authorList>
    </citation>
    <scope>NUCLEOTIDE SEQUENCE [LARGE SCALE GENOMIC DNA]</scope>
</reference>
<dbReference type="AlphaFoldDB" id="A0A2U9B2G0"/>
<name>A0A2U9B2G0_SCOMX</name>
<evidence type="ECO:0000256" key="1">
    <source>
        <dbReference type="ARBA" id="ARBA00004498"/>
    </source>
</evidence>
<keyword evidence="4" id="KW-0272">Extracellular matrix</keyword>
<keyword evidence="6" id="KW-0732">Signal</keyword>
<evidence type="ECO:0000256" key="3">
    <source>
        <dbReference type="ARBA" id="ARBA00022525"/>
    </source>
</evidence>
<dbReference type="PROSITE" id="PS51450">
    <property type="entry name" value="LRR"/>
    <property type="match status" value="3"/>
</dbReference>
<keyword evidence="3" id="KW-0964">Secreted</keyword>
<dbReference type="PANTHER" id="PTHR45712:SF13">
    <property type="entry name" value="KERATOCAN"/>
    <property type="match status" value="1"/>
</dbReference>
<dbReference type="SMART" id="SM00365">
    <property type="entry name" value="LRR_SD22"/>
    <property type="match status" value="6"/>
</dbReference>
<dbReference type="PANTHER" id="PTHR45712">
    <property type="entry name" value="AGAP008170-PA"/>
    <property type="match status" value="1"/>
</dbReference>
<evidence type="ECO:0000256" key="9">
    <source>
        <dbReference type="ARBA" id="ARBA00023180"/>
    </source>
</evidence>
<evidence type="ECO:0000256" key="4">
    <source>
        <dbReference type="ARBA" id="ARBA00022530"/>
    </source>
</evidence>
<protein>
    <recommendedName>
        <fullName evidence="10">Keratocan</fullName>
    </recommendedName>
</protein>
<evidence type="ECO:0000256" key="8">
    <source>
        <dbReference type="ARBA" id="ARBA00023157"/>
    </source>
</evidence>
<evidence type="ECO:0000256" key="6">
    <source>
        <dbReference type="ARBA" id="ARBA00022729"/>
    </source>
</evidence>
<accession>A0A2U9B2G0</accession>
<evidence type="ECO:0000256" key="2">
    <source>
        <dbReference type="ARBA" id="ARBA00005818"/>
    </source>
</evidence>